<dbReference type="InterPro" id="IPR036465">
    <property type="entry name" value="vWFA_dom_sf"/>
</dbReference>
<keyword evidence="1" id="KW-0732">Signal</keyword>
<dbReference type="eggNOG" id="COG3419">
    <property type="taxonomic scope" value="Bacteria"/>
</dbReference>
<evidence type="ECO:0000313" key="2">
    <source>
        <dbReference type="EMBL" id="BAI80338.1"/>
    </source>
</evidence>
<dbReference type="eggNOG" id="COG2304">
    <property type="taxonomic scope" value="Bacteria"/>
</dbReference>
<keyword evidence="3" id="KW-1185">Reference proteome</keyword>
<dbReference type="STRING" id="639282.DEFDS_0862"/>
<evidence type="ECO:0000313" key="3">
    <source>
        <dbReference type="Proteomes" id="UP000001520"/>
    </source>
</evidence>
<dbReference type="HOGENOM" id="CLU_001890_4_0_0"/>
<feature type="chain" id="PRO_5003048095" description="Type IV pilus assembly protein PilY1" evidence="1">
    <location>
        <begin position="29"/>
        <end position="1216"/>
    </location>
</feature>
<sequence length="1216" mass="137784">MRIDMRKYTIISLIIILMCFFNPLLSQAAKPSNNSDAGQMVTYCSIPPFVSSAIQPNVLIILDNSGSMFEFVYKDNTSTRSYSNDCSNDATVYLGYKDNETYFGLFDPNKKYSYDDDNDYFQEKEDGEWSGNFLNWLTTRRIDAVKKVLTGGKYIIEDGNILLTATDNFDRDFRKILENNVLDLTGLNNGYTDNNKGAYFYFYNDNNFVYFDVRPATWNNNCWLIDNNPTTFRVALKVETQPTGIIQKTWDKVRYGLFTFNHDDGGHLVSDIGSKYDNSTFILDINNITPSTWTPLGETLYEATLYFKGDKTYYNGTFTYDSPIQYSCQQNYVLILTDGESTMDKNFPSKLDSNDPNSTIDNLLDIIEGNEGFTDNELHNDLNDSNGSYSLAAVSYWTHTTDLREDLTGTQKLNIFTIFAFDDSENAKDLLKLSAKYGSFADNNFNNLPDNSNEWDTNNDNIPDNYFEANNATDLETSLSTTIARILQGAAAGSGVALMTDRTSSTSIAIQGLFENKKDIDNTTLTWIGRLFGWWVYAIEKDNETIKVNIREDTINNKKFKLTEDKILTYDYDVLDNKLVLKLITCDDDGSGLIDNSSCETFYSFDDITPIWDASEELLNREADNRKIYTYDDSGNLTQIDNFTNQQLFDTDNVSSLIDYIKGKDFDNYRNRTIKVDNEQKVWKLGDIIHSRPMLVKYEDYTVAYVGANDGMLHAFKVGYAKKLRDDPEGYLAVLQNSKNDSGQNEIGKELWGFIPRSVIPYLKFLADPNYCHLYYVDAQPYIIEEDGKKILIGGLRLGGGCYCSKQEAADECVKSPDNENGLSSYFALDITDPVNPKFLWEFNHKDLGFSYSGPAYIKRPEGNYIMFSSGPTTYDGHSSKSLKFFVLKLKNDFTLEKSTPDVLDGKTQNAFGGKLYTTGIDKNEDGFTDFVVTGIVKNVGKTNSQGGLVVIHTKGGDPSAWTVYQNYYNFSQNPTVSKIETGKCFNLGYYLFFGSGRYFYPGDDEGTSGVGNEENYIYGIPFDCDVEEGCKGTVNNIKSVELLDDPCNDLTNFEITNNESKELGWKIKLDPTDNVYLKERNIIDPVLVKNKNNPANRYTNNRDYWTSQIITFITNKYEKDPCILKGKSKIWALNCATGGPLRPDNITHKICSNYQVTDDFAIFTTSSQGEISIVTDDDVGNERYIEVDKNVIASDLGEDLTGNNRKGRILLWIEK</sequence>
<dbReference type="Proteomes" id="UP000001520">
    <property type="component" value="Chromosome"/>
</dbReference>
<gene>
    <name evidence="2" type="ordered locus">DEFDS_0862</name>
</gene>
<evidence type="ECO:0008006" key="4">
    <source>
        <dbReference type="Google" id="ProtNLM"/>
    </source>
</evidence>
<reference evidence="2 3" key="1">
    <citation type="journal article" date="2010" name="DNA Res.">
        <title>Bacterial lifestyle in a deep-sea hydrothermal vent chimney revealed by the genome sequence of the thermophilic bacterium Deferribacter desulfuricans SSM1.</title>
        <authorList>
            <person name="Takaki Y."/>
            <person name="Shimamura S."/>
            <person name="Nakagawa S."/>
            <person name="Fukuhara Y."/>
            <person name="Horikawa H."/>
            <person name="Ankai A."/>
            <person name="Harada T."/>
            <person name="Hosoyama A."/>
            <person name="Oguchi A."/>
            <person name="Fukui S."/>
            <person name="Fujita N."/>
            <person name="Takami H."/>
            <person name="Takai K."/>
        </authorList>
    </citation>
    <scope>NUCLEOTIDE SEQUENCE [LARGE SCALE GENOMIC DNA]</scope>
    <source>
        <strain evidence="3">DSM 14783 / JCM 11476 / NBRC 101012 / SSM1</strain>
    </source>
</reference>
<name>D3PCL5_DEFDS</name>
<proteinExistence type="predicted"/>
<dbReference type="SUPFAM" id="SSF53300">
    <property type="entry name" value="vWA-like"/>
    <property type="match status" value="1"/>
</dbReference>
<evidence type="ECO:0000256" key="1">
    <source>
        <dbReference type="SAM" id="SignalP"/>
    </source>
</evidence>
<feature type="signal peptide" evidence="1">
    <location>
        <begin position="1"/>
        <end position="28"/>
    </location>
</feature>
<dbReference type="KEGG" id="ddf:DEFDS_0862"/>
<organism evidence="2 3">
    <name type="scientific">Deferribacter desulfuricans (strain DSM 14783 / JCM 11476 / NBRC 101012 / SSM1)</name>
    <dbReference type="NCBI Taxonomy" id="639282"/>
    <lineage>
        <taxon>Bacteria</taxon>
        <taxon>Pseudomonadati</taxon>
        <taxon>Deferribacterota</taxon>
        <taxon>Deferribacteres</taxon>
        <taxon>Deferribacterales</taxon>
        <taxon>Deferribacteraceae</taxon>
        <taxon>Deferribacter</taxon>
    </lineage>
</organism>
<protein>
    <recommendedName>
        <fullName evidence="4">Type IV pilus assembly protein PilY1</fullName>
    </recommendedName>
</protein>
<accession>D3PCL5</accession>
<dbReference type="Gene3D" id="3.40.50.410">
    <property type="entry name" value="von Willebrand factor, type A domain"/>
    <property type="match status" value="1"/>
</dbReference>
<dbReference type="EMBL" id="AP011529">
    <property type="protein sequence ID" value="BAI80338.1"/>
    <property type="molecule type" value="Genomic_DNA"/>
</dbReference>
<dbReference type="AlphaFoldDB" id="D3PCL5"/>